<evidence type="ECO:0000256" key="11">
    <source>
        <dbReference type="SAM" id="MobiDB-lite"/>
    </source>
</evidence>
<dbReference type="FunFam" id="1.20.58.150:FF:000001">
    <property type="entry name" value="phosphatidylinositol-binding clathrin assembly protein-like isoform X1"/>
    <property type="match status" value="1"/>
</dbReference>
<evidence type="ECO:0000313" key="14">
    <source>
        <dbReference type="Proteomes" id="UP000054843"/>
    </source>
</evidence>
<dbReference type="OrthoDB" id="44015at2759"/>
<feature type="compositionally biased region" description="Low complexity" evidence="11">
    <location>
        <begin position="667"/>
        <end position="695"/>
    </location>
</feature>
<keyword evidence="14" id="KW-1185">Reference proteome</keyword>
<feature type="region of interest" description="Disordered" evidence="11">
    <location>
        <begin position="648"/>
        <end position="695"/>
    </location>
</feature>
<dbReference type="GO" id="GO:0072583">
    <property type="term" value="P:clathrin-dependent endocytosis"/>
    <property type="evidence" value="ECO:0007669"/>
    <property type="project" value="InterPro"/>
</dbReference>
<evidence type="ECO:0000256" key="6">
    <source>
        <dbReference type="ARBA" id="ARBA00023034"/>
    </source>
</evidence>
<comment type="caution">
    <text evidence="13">The sequence shown here is derived from an EMBL/GenBank/DDBJ whole genome shotgun (WGS) entry which is preliminary data.</text>
</comment>
<dbReference type="GO" id="GO:0005794">
    <property type="term" value="C:Golgi apparatus"/>
    <property type="evidence" value="ECO:0007669"/>
    <property type="project" value="UniProtKB-SubCell"/>
</dbReference>
<dbReference type="SUPFAM" id="SSF48464">
    <property type="entry name" value="ENTH/VHS domain"/>
    <property type="match status" value="1"/>
</dbReference>
<feature type="region of interest" description="Disordered" evidence="11">
    <location>
        <begin position="574"/>
        <end position="628"/>
    </location>
</feature>
<dbReference type="GO" id="GO:0000149">
    <property type="term" value="F:SNARE binding"/>
    <property type="evidence" value="ECO:0007669"/>
    <property type="project" value="TreeGrafter"/>
</dbReference>
<evidence type="ECO:0000256" key="8">
    <source>
        <dbReference type="ARBA" id="ARBA00023176"/>
    </source>
</evidence>
<evidence type="ECO:0000313" key="13">
    <source>
        <dbReference type="EMBL" id="KRZ71682.1"/>
    </source>
</evidence>
<feature type="compositionally biased region" description="Polar residues" evidence="11">
    <location>
        <begin position="648"/>
        <end position="657"/>
    </location>
</feature>
<evidence type="ECO:0000256" key="7">
    <source>
        <dbReference type="ARBA" id="ARBA00023136"/>
    </source>
</evidence>
<dbReference type="InterPro" id="IPR008942">
    <property type="entry name" value="ENTH_VHS"/>
</dbReference>
<dbReference type="GO" id="GO:0030136">
    <property type="term" value="C:clathrin-coated vesicle"/>
    <property type="evidence" value="ECO:0007669"/>
    <property type="project" value="UniProtKB-SubCell"/>
</dbReference>
<reference evidence="13 14" key="1">
    <citation type="submission" date="2015-01" db="EMBL/GenBank/DDBJ databases">
        <title>Evolution of Trichinella species and genotypes.</title>
        <authorList>
            <person name="Korhonen P.K."/>
            <person name="Edoardo P."/>
            <person name="Giuseppe L.R."/>
            <person name="Gasser R.B."/>
        </authorList>
    </citation>
    <scope>NUCLEOTIDE SEQUENCE [LARGE SCALE GENOMIC DNA]</scope>
    <source>
        <strain evidence="13">ISS1980</strain>
    </source>
</reference>
<dbReference type="STRING" id="268474.A0A0V1MJG3"/>
<dbReference type="AlphaFoldDB" id="A0A0V1MJG3"/>
<keyword evidence="7" id="KW-0472">Membrane</keyword>
<protein>
    <submittedName>
        <fullName evidence="13">Phosphatidylinositol-binding clathrin assembly protein unc-11</fullName>
    </submittedName>
</protein>
<dbReference type="FunFam" id="1.25.40.90:FF:000017">
    <property type="entry name" value="Phosphatidylinositol-binding clathrin assembly protein LAP"/>
    <property type="match status" value="1"/>
</dbReference>
<dbReference type="SUPFAM" id="SSF81995">
    <property type="entry name" value="beta-sandwich domain of Sec23/24"/>
    <property type="match status" value="1"/>
</dbReference>
<dbReference type="InterPro" id="IPR014712">
    <property type="entry name" value="ANTH_dom_sf"/>
</dbReference>
<dbReference type="InterPro" id="IPR013809">
    <property type="entry name" value="ENTH"/>
</dbReference>
<evidence type="ECO:0000256" key="2">
    <source>
        <dbReference type="ARBA" id="ARBA00004555"/>
    </source>
</evidence>
<dbReference type="PANTHER" id="PTHR22951:SF5">
    <property type="entry name" value="PHOSPHATIDYLINOSITOL-BINDING CLATHRIN ASSEMBLY PROTEIN LAP"/>
    <property type="match status" value="1"/>
</dbReference>
<evidence type="ECO:0000256" key="9">
    <source>
        <dbReference type="ARBA" id="ARBA00023329"/>
    </source>
</evidence>
<comment type="subcellular location">
    <subcellularLocation>
        <location evidence="1">Cytoplasmic vesicle</location>
        <location evidence="1">Clathrin-coated vesicle</location>
    </subcellularLocation>
    <subcellularLocation>
        <location evidence="2">Golgi apparatus</location>
    </subcellularLocation>
    <subcellularLocation>
        <location evidence="3">Membrane</location>
        <location evidence="3">Clathrin-coated pit</location>
    </subcellularLocation>
</comment>
<comment type="similarity">
    <text evidence="4">Belongs to the PICALM/SNAP91 family.</text>
</comment>
<evidence type="ECO:0000256" key="5">
    <source>
        <dbReference type="ARBA" id="ARBA00022583"/>
    </source>
</evidence>
<keyword evidence="6" id="KW-0333">Golgi apparatus</keyword>
<dbReference type="Proteomes" id="UP000054843">
    <property type="component" value="Unassembled WGS sequence"/>
</dbReference>
<dbReference type="Pfam" id="PF07651">
    <property type="entry name" value="ANTH"/>
    <property type="match status" value="1"/>
</dbReference>
<evidence type="ECO:0000256" key="10">
    <source>
        <dbReference type="ARBA" id="ARBA00064895"/>
    </source>
</evidence>
<dbReference type="PANTHER" id="PTHR22951">
    <property type="entry name" value="CLATHRIN ASSEMBLY PROTEIN"/>
    <property type="match status" value="1"/>
</dbReference>
<dbReference type="EMBL" id="JYDO01000092">
    <property type="protein sequence ID" value="KRZ71682.1"/>
    <property type="molecule type" value="Genomic_DNA"/>
</dbReference>
<dbReference type="GO" id="GO:0005546">
    <property type="term" value="F:phosphatidylinositol-4,5-bisphosphate binding"/>
    <property type="evidence" value="ECO:0007669"/>
    <property type="project" value="TreeGrafter"/>
</dbReference>
<keyword evidence="8" id="KW-0168">Coated pit</keyword>
<dbReference type="SUPFAM" id="SSF89009">
    <property type="entry name" value="GAT-like domain"/>
    <property type="match status" value="1"/>
</dbReference>
<organism evidence="13 14">
    <name type="scientific">Trichinella papuae</name>
    <dbReference type="NCBI Taxonomy" id="268474"/>
    <lineage>
        <taxon>Eukaryota</taxon>
        <taxon>Metazoa</taxon>
        <taxon>Ecdysozoa</taxon>
        <taxon>Nematoda</taxon>
        <taxon>Enoplea</taxon>
        <taxon>Dorylaimia</taxon>
        <taxon>Trichinellida</taxon>
        <taxon>Trichinellidae</taxon>
        <taxon>Trichinella</taxon>
    </lineage>
</organism>
<evidence type="ECO:0000256" key="4">
    <source>
        <dbReference type="ARBA" id="ARBA00008011"/>
    </source>
</evidence>
<dbReference type="Gene3D" id="1.20.58.150">
    <property type="entry name" value="ANTH domain"/>
    <property type="match status" value="1"/>
</dbReference>
<proteinExistence type="inferred from homology"/>
<evidence type="ECO:0000259" key="12">
    <source>
        <dbReference type="PROSITE" id="PS50942"/>
    </source>
</evidence>
<accession>A0A0V1MJG3</accession>
<dbReference type="GO" id="GO:0005545">
    <property type="term" value="F:1-phosphatidylinositol binding"/>
    <property type="evidence" value="ECO:0007669"/>
    <property type="project" value="InterPro"/>
</dbReference>
<feature type="compositionally biased region" description="Polar residues" evidence="11">
    <location>
        <begin position="574"/>
        <end position="588"/>
    </location>
</feature>
<dbReference type="GO" id="GO:0048268">
    <property type="term" value="P:clathrin coat assembly"/>
    <property type="evidence" value="ECO:0007669"/>
    <property type="project" value="InterPro"/>
</dbReference>
<feature type="compositionally biased region" description="Low complexity" evidence="11">
    <location>
        <begin position="1036"/>
        <end position="1054"/>
    </location>
</feature>
<dbReference type="PROSITE" id="PS50942">
    <property type="entry name" value="ENTH"/>
    <property type="match status" value="1"/>
</dbReference>
<dbReference type="CDD" id="cd16985">
    <property type="entry name" value="ANTH_N_AP180"/>
    <property type="match status" value="1"/>
</dbReference>
<dbReference type="SMART" id="SM00273">
    <property type="entry name" value="ENTH"/>
    <property type="match status" value="1"/>
</dbReference>
<keyword evidence="9" id="KW-0968">Cytoplasmic vesicle</keyword>
<dbReference type="GO" id="GO:0098894">
    <property type="term" value="C:extrinsic component of presynaptic endocytic zone membrane"/>
    <property type="evidence" value="ECO:0007669"/>
    <property type="project" value="TreeGrafter"/>
</dbReference>
<feature type="region of interest" description="Disordered" evidence="11">
    <location>
        <begin position="1017"/>
        <end position="1054"/>
    </location>
</feature>
<dbReference type="GO" id="GO:0016185">
    <property type="term" value="P:synaptic vesicle budding from presynaptic endocytic zone membrane"/>
    <property type="evidence" value="ECO:0007669"/>
    <property type="project" value="TreeGrafter"/>
</dbReference>
<keyword evidence="5" id="KW-0254">Endocytosis</keyword>
<dbReference type="InterPro" id="IPR011417">
    <property type="entry name" value="ANTH_dom"/>
</dbReference>
<name>A0A0V1MJG3_9BILA</name>
<dbReference type="GO" id="GO:0008021">
    <property type="term" value="C:synaptic vesicle"/>
    <property type="evidence" value="ECO:0007669"/>
    <property type="project" value="TreeGrafter"/>
</dbReference>
<dbReference type="GO" id="GO:0032050">
    <property type="term" value="F:clathrin heavy chain binding"/>
    <property type="evidence" value="ECO:0007669"/>
    <property type="project" value="TreeGrafter"/>
</dbReference>
<comment type="subunit">
    <text evidence="10">Binds clathrin and phosphatidylinositol 4,5-bisphosphate.</text>
</comment>
<evidence type="ECO:0000256" key="1">
    <source>
        <dbReference type="ARBA" id="ARBA00004132"/>
    </source>
</evidence>
<feature type="region of interest" description="Disordered" evidence="11">
    <location>
        <begin position="743"/>
        <end position="770"/>
    </location>
</feature>
<sequence>MIYIFHLLESHFTVVYFFNCAWLQCVRQSKCQISHAAIPDLSARDIVERNCEAENVKLLYACEYIACCVSFFFQMDKVLHAPMPFTASGQTLNDRLTAAFHSLAGSQLGKTVCKATTEEVMGPKKKHLDYLLHCSHEPNVSIPHLANLLLERTQNTNWCVVFKALITIHNLMCYGNERFLQYLASLNAAFNLANFLDKTTVQGYDMSTHIRRYAKYIGEKVNTYRLMAFDFCKVKRGRDDGLLRTMPVDKLVKTLPILQGQIDTLLEFQVSPNDLTNGVINSCFILMFRDLIRLFACYNDGIINLLEKYFEMPKKQCKEALELYKKFLTRMDRVAEFLKVAENVGIDRGEIPDLARAPSSLLDALEVHLASLEAQKGGSRVTSPSTTCVNLASQLPAQNQRDPFSITTTTTTDSGVYPDLDAMNSLRREKTTLSEVPFSVMHAAAASTSSFNPFADPEPTDRHQEELLMWNTNPFADNFPPVSATPPLQPQPATQFIPNVGWNVPQLQQQQQVGGAPFATNGHAPMNTMNFASEESFGRAFASGGVVGGGSGGGVSQSTTAVSAEEFVPSQATNPFLSDTFASPNAACTQPPPPIPPLPVVAEPEPTWTPEFSNEGVDQKSQHPSVPIHSTESAAEIIAQLKQNAQALSSATRFKTPQPSPAGIAAQQQQHPQLPQQQQQQQQQHQQQQHQQQQQQQQQQQHQQEQQQQRYQQQQHYSALQSGSVEAARVGAPVHASLPAPISALNLPKKPSLDDGSDGEPDSESSKIGTMTEVTTHGGVYLDTPFSNMDASYSCANSPLIQRAYHAAVSQASPVPYSHATGDWGSQQRISSAYGAAVGAQQPAAAVAFDANIGEGHGPVEMLYNCNCYVIEAVMCCACHRFGSASGSDLMNFGSSKQPQTTGTAANRLGGTDLDSTIANLAKNLSLDRNSQDTKANGARTGMMMQSAMYGQPTMPPQPYMQPYPYMQFTAEKTPIMMQGSMMNNMPMQMYPVAPAMYQPYANMRPVGGTGIPAAQHIPPTLSGTAEWASANRQHPPGSGDSSSSAQQDPFGPM</sequence>
<dbReference type="GO" id="GO:0040011">
    <property type="term" value="P:locomotion"/>
    <property type="evidence" value="ECO:0007669"/>
    <property type="project" value="UniProtKB-ARBA"/>
</dbReference>
<dbReference type="InterPro" id="IPR045192">
    <property type="entry name" value="AP180-like"/>
</dbReference>
<dbReference type="Gene3D" id="1.25.40.90">
    <property type="match status" value="1"/>
</dbReference>
<feature type="compositionally biased region" description="Pro residues" evidence="11">
    <location>
        <begin position="590"/>
        <end position="599"/>
    </location>
</feature>
<dbReference type="GO" id="GO:0005905">
    <property type="term" value="C:clathrin-coated pit"/>
    <property type="evidence" value="ECO:0007669"/>
    <property type="project" value="UniProtKB-SubCell"/>
</dbReference>
<evidence type="ECO:0000256" key="3">
    <source>
        <dbReference type="ARBA" id="ARBA00004600"/>
    </source>
</evidence>
<gene>
    <name evidence="13" type="primary">unc-11</name>
    <name evidence="13" type="ORF">T10_2790</name>
</gene>
<feature type="domain" description="ENTH" evidence="12">
    <location>
        <begin position="100"/>
        <end position="231"/>
    </location>
</feature>